<reference evidence="2 3" key="1">
    <citation type="submission" date="2014-04" db="EMBL/GenBank/DDBJ databases">
        <authorList>
            <consortium name="DOE Joint Genome Institute"/>
            <person name="Kuo A."/>
            <person name="Kohler A."/>
            <person name="Nagy L.G."/>
            <person name="Floudas D."/>
            <person name="Copeland A."/>
            <person name="Barry K.W."/>
            <person name="Cichocki N."/>
            <person name="Veneault-Fourrey C."/>
            <person name="LaButti K."/>
            <person name="Lindquist E.A."/>
            <person name="Lipzen A."/>
            <person name="Lundell T."/>
            <person name="Morin E."/>
            <person name="Murat C."/>
            <person name="Sun H."/>
            <person name="Tunlid A."/>
            <person name="Henrissat B."/>
            <person name="Grigoriev I.V."/>
            <person name="Hibbett D.S."/>
            <person name="Martin F."/>
            <person name="Nordberg H.P."/>
            <person name="Cantor M.N."/>
            <person name="Hua S.X."/>
        </authorList>
    </citation>
    <scope>NUCLEOTIDE SEQUENCE [LARGE SCALE GENOMIC DNA]</scope>
    <source>
        <strain evidence="2 3">LaAM-08-1</strain>
    </source>
</reference>
<dbReference type="AlphaFoldDB" id="A0A0C9WR53"/>
<feature type="non-terminal residue" evidence="2">
    <location>
        <position position="407"/>
    </location>
</feature>
<dbReference type="GO" id="GO:0005829">
    <property type="term" value="C:cytosol"/>
    <property type="evidence" value="ECO:0007669"/>
    <property type="project" value="TreeGrafter"/>
</dbReference>
<dbReference type="OrthoDB" id="2154985at2759"/>
<dbReference type="GO" id="GO:0005634">
    <property type="term" value="C:nucleus"/>
    <property type="evidence" value="ECO:0007669"/>
    <property type="project" value="TreeGrafter"/>
</dbReference>
<dbReference type="EMBL" id="KN839220">
    <property type="protein sequence ID" value="KIJ90308.1"/>
    <property type="molecule type" value="Genomic_DNA"/>
</dbReference>
<sequence length="407" mass="44767">MSDHLIYPNTELLVSATGGFDFLFSNNIVAARQRFAGKEDPFHILSQGVCAFLEADLDDKSELPFSLTLTKTITQTTTIFLPHITSSVVEVSSSSYTTLPAPIPARSAGGLARRTLPPDGPVEELIVAGTAFGFGLFNLHDRKLALRVLSVAASKKDVHGVFAGLALMTYHSGVLLLSGYQADGARILRQYKAIVDDVESRYPDGALWILIRANILRMSNDAEGAINVLQKAMMPERPHHFVLTPVSFQRRYQEAADTFIKITELNSWSHGTYYLITAGCHVSLGNIEKALAMLDRIPDLIDKKKISRQDLPTEVYIKKKLAFYKEKQVRRGGDVQKFVEAMKINPAEEIAIFWSTHTQISATIAETHITEWVSLSPPVSITSPLITPPTTMSVPQSPTSPSSVKSS</sequence>
<dbReference type="Proteomes" id="UP000054477">
    <property type="component" value="Unassembled WGS sequence"/>
</dbReference>
<reference evidence="3" key="2">
    <citation type="submission" date="2015-01" db="EMBL/GenBank/DDBJ databases">
        <title>Evolutionary Origins and Diversification of the Mycorrhizal Mutualists.</title>
        <authorList>
            <consortium name="DOE Joint Genome Institute"/>
            <consortium name="Mycorrhizal Genomics Consortium"/>
            <person name="Kohler A."/>
            <person name="Kuo A."/>
            <person name="Nagy L.G."/>
            <person name="Floudas D."/>
            <person name="Copeland A."/>
            <person name="Barry K.W."/>
            <person name="Cichocki N."/>
            <person name="Veneault-Fourrey C."/>
            <person name="LaButti K."/>
            <person name="Lindquist E.A."/>
            <person name="Lipzen A."/>
            <person name="Lundell T."/>
            <person name="Morin E."/>
            <person name="Murat C."/>
            <person name="Riley R."/>
            <person name="Ohm R."/>
            <person name="Sun H."/>
            <person name="Tunlid A."/>
            <person name="Henrissat B."/>
            <person name="Grigoriev I.V."/>
            <person name="Hibbett D.S."/>
            <person name="Martin F."/>
        </authorList>
    </citation>
    <scope>NUCLEOTIDE SEQUENCE [LARGE SCALE GENOMIC DNA]</scope>
    <source>
        <strain evidence="3">LaAM-08-1</strain>
    </source>
</reference>
<dbReference type="SUPFAM" id="SSF48452">
    <property type="entry name" value="TPR-like"/>
    <property type="match status" value="1"/>
</dbReference>
<evidence type="ECO:0000256" key="1">
    <source>
        <dbReference type="SAM" id="MobiDB-lite"/>
    </source>
</evidence>
<dbReference type="HOGENOM" id="CLU_677164_0_0_1"/>
<dbReference type="Pfam" id="PF10300">
    <property type="entry name" value="Iml2-TPR_39"/>
    <property type="match status" value="1"/>
</dbReference>
<dbReference type="InterPro" id="IPR019412">
    <property type="entry name" value="IML2/TPR_39"/>
</dbReference>
<evidence type="ECO:0000313" key="2">
    <source>
        <dbReference type="EMBL" id="KIJ90308.1"/>
    </source>
</evidence>
<dbReference type="GO" id="GO:0005741">
    <property type="term" value="C:mitochondrial outer membrane"/>
    <property type="evidence" value="ECO:0007669"/>
    <property type="project" value="TreeGrafter"/>
</dbReference>
<organism evidence="2 3">
    <name type="scientific">Laccaria amethystina LaAM-08-1</name>
    <dbReference type="NCBI Taxonomy" id="1095629"/>
    <lineage>
        <taxon>Eukaryota</taxon>
        <taxon>Fungi</taxon>
        <taxon>Dikarya</taxon>
        <taxon>Basidiomycota</taxon>
        <taxon>Agaricomycotina</taxon>
        <taxon>Agaricomycetes</taxon>
        <taxon>Agaricomycetidae</taxon>
        <taxon>Agaricales</taxon>
        <taxon>Agaricineae</taxon>
        <taxon>Hydnangiaceae</taxon>
        <taxon>Laccaria</taxon>
    </lineage>
</organism>
<dbReference type="PANTHER" id="PTHR31859:SF1">
    <property type="entry name" value="TETRATRICOPEPTIDE REPEAT PROTEIN 39C"/>
    <property type="match status" value="1"/>
</dbReference>
<evidence type="ECO:0000313" key="3">
    <source>
        <dbReference type="Proteomes" id="UP000054477"/>
    </source>
</evidence>
<dbReference type="PANTHER" id="PTHR31859">
    <property type="entry name" value="TETRATRICOPEPTIDE REPEAT PROTEIN 39 FAMILY MEMBER"/>
    <property type="match status" value="1"/>
</dbReference>
<name>A0A0C9WR53_9AGAR</name>
<accession>A0A0C9WR53</accession>
<dbReference type="InterPro" id="IPR011990">
    <property type="entry name" value="TPR-like_helical_dom_sf"/>
</dbReference>
<protein>
    <submittedName>
        <fullName evidence="2">Uncharacterized protein</fullName>
    </submittedName>
</protein>
<proteinExistence type="predicted"/>
<keyword evidence="3" id="KW-1185">Reference proteome</keyword>
<feature type="region of interest" description="Disordered" evidence="1">
    <location>
        <begin position="386"/>
        <end position="407"/>
    </location>
</feature>
<gene>
    <name evidence="2" type="ORF">K443DRAFT_15347</name>
</gene>